<dbReference type="RefSeq" id="WP_084236223.1">
    <property type="nucleotide sequence ID" value="NZ_FWXT01000001.1"/>
</dbReference>
<evidence type="ECO:0000313" key="1">
    <source>
        <dbReference type="EMBL" id="SMC36989.1"/>
    </source>
</evidence>
<name>A0A1W1YLH0_9SPHI</name>
<sequence length="114" mass="13652">MEKYKKELDRIRVIFENFYTVKVTSSDKEYETNKINKQQIQQLIVRIKQTQDLSQTDQQDLVNEALILLAKNTGSAEDIEIAEQILDHLFFELKIISQHEVDRFYQCNATRRWE</sequence>
<protein>
    <submittedName>
        <fullName evidence="1">Uncharacterized protein</fullName>
    </submittedName>
</protein>
<organism evidence="1 2">
    <name type="scientific">Pedobacter africanus</name>
    <dbReference type="NCBI Taxonomy" id="151894"/>
    <lineage>
        <taxon>Bacteria</taxon>
        <taxon>Pseudomonadati</taxon>
        <taxon>Bacteroidota</taxon>
        <taxon>Sphingobacteriia</taxon>
        <taxon>Sphingobacteriales</taxon>
        <taxon>Sphingobacteriaceae</taxon>
        <taxon>Pedobacter</taxon>
    </lineage>
</organism>
<dbReference type="AlphaFoldDB" id="A0A1W1YLH0"/>
<dbReference type="OrthoDB" id="1076685at2"/>
<reference evidence="2" key="1">
    <citation type="submission" date="2017-04" db="EMBL/GenBank/DDBJ databases">
        <authorList>
            <person name="Varghese N."/>
            <person name="Submissions S."/>
        </authorList>
    </citation>
    <scope>NUCLEOTIDE SEQUENCE [LARGE SCALE GENOMIC DNA]</scope>
    <source>
        <strain evidence="2">DSM 12126</strain>
    </source>
</reference>
<dbReference type="Proteomes" id="UP000192756">
    <property type="component" value="Unassembled WGS sequence"/>
</dbReference>
<gene>
    <name evidence="1" type="ORF">SAMN04488524_0010</name>
</gene>
<dbReference type="STRING" id="151894.SAMN04488524_0010"/>
<dbReference type="EMBL" id="FWXT01000001">
    <property type="protein sequence ID" value="SMC36989.1"/>
    <property type="molecule type" value="Genomic_DNA"/>
</dbReference>
<keyword evidence="2" id="KW-1185">Reference proteome</keyword>
<evidence type="ECO:0000313" key="2">
    <source>
        <dbReference type="Proteomes" id="UP000192756"/>
    </source>
</evidence>
<proteinExistence type="predicted"/>
<accession>A0A1W1YLH0</accession>